<evidence type="ECO:0000313" key="2">
    <source>
        <dbReference type="Proteomes" id="UP000017081"/>
    </source>
</evidence>
<dbReference type="InterPro" id="IPR008914">
    <property type="entry name" value="PEBP"/>
</dbReference>
<dbReference type="Gene3D" id="3.90.280.10">
    <property type="entry name" value="PEBP-like"/>
    <property type="match status" value="1"/>
</dbReference>
<proteinExistence type="predicted"/>
<dbReference type="PANTHER" id="PTHR30289:SF1">
    <property type="entry name" value="PEBP (PHOSPHATIDYLETHANOLAMINE-BINDING PROTEIN) FAMILY PROTEIN"/>
    <property type="match status" value="1"/>
</dbReference>
<dbReference type="PANTHER" id="PTHR30289">
    <property type="entry name" value="UNCHARACTERIZED PROTEIN YBCL-RELATED"/>
    <property type="match status" value="1"/>
</dbReference>
<dbReference type="NCBIfam" id="TIGR00481">
    <property type="entry name" value="YbhB/YbcL family Raf kinase inhibitor-like protein"/>
    <property type="match status" value="1"/>
</dbReference>
<dbReference type="Pfam" id="PF01161">
    <property type="entry name" value="PBP"/>
    <property type="match status" value="1"/>
</dbReference>
<evidence type="ECO:0000313" key="1">
    <source>
        <dbReference type="EMBL" id="ERT68943.1"/>
    </source>
</evidence>
<dbReference type="AlphaFoldDB" id="U7VDQ3"/>
<dbReference type="STRING" id="1319815.HMPREF0202_01186"/>
<dbReference type="CDD" id="cd00865">
    <property type="entry name" value="PEBP_bact_arch"/>
    <property type="match status" value="1"/>
</dbReference>
<comment type="caution">
    <text evidence="1">The sequence shown here is derived from an EMBL/GenBank/DDBJ whole genome shotgun (WGS) entry which is preliminary data.</text>
</comment>
<dbReference type="Proteomes" id="UP000017081">
    <property type="component" value="Unassembled WGS sequence"/>
</dbReference>
<dbReference type="eggNOG" id="COG1881">
    <property type="taxonomic scope" value="Bacteria"/>
</dbReference>
<keyword evidence="2" id="KW-1185">Reference proteome</keyword>
<accession>U7VDQ3</accession>
<gene>
    <name evidence="1" type="ORF">HMPREF0202_01186</name>
</gene>
<name>U7VDQ3_9FUSO</name>
<dbReference type="EMBL" id="AXZF01000041">
    <property type="protein sequence ID" value="ERT68943.1"/>
    <property type="molecule type" value="Genomic_DNA"/>
</dbReference>
<dbReference type="SUPFAM" id="SSF49777">
    <property type="entry name" value="PEBP-like"/>
    <property type="match status" value="1"/>
</dbReference>
<evidence type="ECO:0008006" key="3">
    <source>
        <dbReference type="Google" id="ProtNLM"/>
    </source>
</evidence>
<organism evidence="1 2">
    <name type="scientific">Cetobacterium somerae ATCC BAA-474</name>
    <dbReference type="NCBI Taxonomy" id="1319815"/>
    <lineage>
        <taxon>Bacteria</taxon>
        <taxon>Fusobacteriati</taxon>
        <taxon>Fusobacteriota</taxon>
        <taxon>Fusobacteriia</taxon>
        <taxon>Fusobacteriales</taxon>
        <taxon>Fusobacteriaceae</taxon>
        <taxon>Cetobacterium</taxon>
    </lineage>
</organism>
<protein>
    <recommendedName>
        <fullName evidence="3">Raf-like protein</fullName>
    </recommendedName>
</protein>
<dbReference type="InterPro" id="IPR005247">
    <property type="entry name" value="YbhB_YbcL/LppC-like"/>
</dbReference>
<dbReference type="HOGENOM" id="CLU_083918_4_1_0"/>
<reference evidence="1 2" key="1">
    <citation type="submission" date="2013-08" db="EMBL/GenBank/DDBJ databases">
        <authorList>
            <person name="Weinstock G."/>
            <person name="Sodergren E."/>
            <person name="Wylie T."/>
            <person name="Fulton L."/>
            <person name="Fulton R."/>
            <person name="Fronick C."/>
            <person name="O'Laughlin M."/>
            <person name="Godfrey J."/>
            <person name="Miner T."/>
            <person name="Herter B."/>
            <person name="Appelbaum E."/>
            <person name="Cordes M."/>
            <person name="Lek S."/>
            <person name="Wollam A."/>
            <person name="Pepin K.H."/>
            <person name="Palsikar V.B."/>
            <person name="Mitreva M."/>
            <person name="Wilson R.K."/>
        </authorList>
    </citation>
    <scope>NUCLEOTIDE SEQUENCE [LARGE SCALE GENOMIC DNA]</scope>
    <source>
        <strain evidence="1 2">ATCC BAA-474</strain>
    </source>
</reference>
<sequence length="171" mass="19560">MKKSGNFILKSDSIKDGYIKDEFGKHGDLWIDNMPSKSLSLKWENAPEETESFLVVMQDYDAIPVAGFSWIHWIALVPKNYTELKEDASRMDKNIIQGINSWASKLVGLPKERATFYGGPTPPDKDHIYEVKIYALDNIPNLKTGFYLNEAYKEIKGHILEEAETEGIYRV</sequence>
<dbReference type="InterPro" id="IPR036610">
    <property type="entry name" value="PEBP-like_sf"/>
</dbReference>
<dbReference type="RefSeq" id="WP_023050725.1">
    <property type="nucleotide sequence ID" value="NZ_CP173065.2"/>
</dbReference>